<dbReference type="Proteomes" id="UP000265768">
    <property type="component" value="Unassembled WGS sequence"/>
</dbReference>
<proteinExistence type="predicted"/>
<dbReference type="AlphaFoldDB" id="A0A3A4A107"/>
<keyword evidence="3" id="KW-1185">Reference proteome</keyword>
<sequence>MQGKTCIVTGATSGIGKEMAREFVRRGARVVIVCRNPDKGGKTLAEIGGGEMVVADLSVLSETRAAAHRILAEHDRIDVLMNNAGVHTRAAETSREGFDLMVATNHLSPFLFTDLLLPLVRRAAGRVVATASEAHRWADRLDLDRFAEPSGYGPLGATRVYGRSKLMNILTTEELGRRLAGTGATANSFCPGAVATALFPDPLLLRLASLAARTPLVRTPEEGARMGVRLATDPKLAHVTGRFFTSTPAARLLPRAGGRGDERLARALWSRTAALVGL</sequence>
<dbReference type="PRINTS" id="PR00081">
    <property type="entry name" value="GDHRDH"/>
</dbReference>
<evidence type="ECO:0000313" key="2">
    <source>
        <dbReference type="EMBL" id="RJL21734.1"/>
    </source>
</evidence>
<keyword evidence="1" id="KW-0560">Oxidoreductase</keyword>
<dbReference type="InterPro" id="IPR002347">
    <property type="entry name" value="SDR_fam"/>
</dbReference>
<evidence type="ECO:0000313" key="3">
    <source>
        <dbReference type="Proteomes" id="UP000265768"/>
    </source>
</evidence>
<dbReference type="OrthoDB" id="3237043at2"/>
<organism evidence="2 3">
    <name type="scientific">Bailinhaonella thermotolerans</name>
    <dbReference type="NCBI Taxonomy" id="1070861"/>
    <lineage>
        <taxon>Bacteria</taxon>
        <taxon>Bacillati</taxon>
        <taxon>Actinomycetota</taxon>
        <taxon>Actinomycetes</taxon>
        <taxon>Streptosporangiales</taxon>
        <taxon>Streptosporangiaceae</taxon>
        <taxon>Bailinhaonella</taxon>
    </lineage>
</organism>
<gene>
    <name evidence="2" type="ORF">D5H75_37000</name>
</gene>
<comment type="caution">
    <text evidence="2">The sequence shown here is derived from an EMBL/GenBank/DDBJ whole genome shotgun (WGS) entry which is preliminary data.</text>
</comment>
<dbReference type="PANTHER" id="PTHR43157:SF31">
    <property type="entry name" value="PHOSPHATIDYLINOSITOL-GLYCAN BIOSYNTHESIS CLASS F PROTEIN"/>
    <property type="match status" value="1"/>
</dbReference>
<dbReference type="PANTHER" id="PTHR43157">
    <property type="entry name" value="PHOSPHATIDYLINOSITOL-GLYCAN BIOSYNTHESIS CLASS F PROTEIN-RELATED"/>
    <property type="match status" value="1"/>
</dbReference>
<evidence type="ECO:0000256" key="1">
    <source>
        <dbReference type="ARBA" id="ARBA00023002"/>
    </source>
</evidence>
<reference evidence="2 3" key="1">
    <citation type="submission" date="2018-09" db="EMBL/GenBank/DDBJ databases">
        <title>YIM 75507 draft genome.</title>
        <authorList>
            <person name="Tang S."/>
            <person name="Feng Y."/>
        </authorList>
    </citation>
    <scope>NUCLEOTIDE SEQUENCE [LARGE SCALE GENOMIC DNA]</scope>
    <source>
        <strain evidence="2 3">YIM 75507</strain>
    </source>
</reference>
<dbReference type="InterPro" id="IPR036291">
    <property type="entry name" value="NAD(P)-bd_dom_sf"/>
</dbReference>
<name>A0A3A4A107_9ACTN</name>
<dbReference type="SUPFAM" id="SSF51735">
    <property type="entry name" value="NAD(P)-binding Rossmann-fold domains"/>
    <property type="match status" value="1"/>
</dbReference>
<dbReference type="Pfam" id="PF00106">
    <property type="entry name" value="adh_short"/>
    <property type="match status" value="1"/>
</dbReference>
<dbReference type="Gene3D" id="3.40.50.720">
    <property type="entry name" value="NAD(P)-binding Rossmann-like Domain"/>
    <property type="match status" value="1"/>
</dbReference>
<protein>
    <submittedName>
        <fullName evidence="2">SDR family NAD(P)-dependent oxidoreductase</fullName>
    </submittedName>
</protein>
<dbReference type="EMBL" id="QZEY01000024">
    <property type="protein sequence ID" value="RJL21734.1"/>
    <property type="molecule type" value="Genomic_DNA"/>
</dbReference>
<dbReference type="RefSeq" id="WP_119931267.1">
    <property type="nucleotide sequence ID" value="NZ_QZEY01000024.1"/>
</dbReference>
<accession>A0A3A4A107</accession>
<dbReference type="GO" id="GO:0016491">
    <property type="term" value="F:oxidoreductase activity"/>
    <property type="evidence" value="ECO:0007669"/>
    <property type="project" value="UniProtKB-KW"/>
</dbReference>